<keyword evidence="2" id="KW-1185">Reference proteome</keyword>
<dbReference type="AlphaFoldDB" id="A0A8T3B1N2"/>
<reference evidence="1" key="1">
    <citation type="journal article" date="2022" name="Front. Genet.">
        <title>Chromosome-Scale Assembly of the Dendrobium nobile Genome Provides Insights Into the Molecular Mechanism of the Biosynthesis of the Medicinal Active Ingredient of Dendrobium.</title>
        <authorList>
            <person name="Xu Q."/>
            <person name="Niu S.-C."/>
            <person name="Li K.-L."/>
            <person name="Zheng P.-J."/>
            <person name="Zhang X.-J."/>
            <person name="Jia Y."/>
            <person name="Liu Y."/>
            <person name="Niu Y.-X."/>
            <person name="Yu L.-H."/>
            <person name="Chen D.-F."/>
            <person name="Zhang G.-Q."/>
        </authorList>
    </citation>
    <scope>NUCLEOTIDE SEQUENCE</scope>
    <source>
        <tissue evidence="1">Leaf</tissue>
    </source>
</reference>
<gene>
    <name evidence="1" type="ORF">KFK09_016807</name>
</gene>
<name>A0A8T3B1N2_DENNO</name>
<proteinExistence type="predicted"/>
<organism evidence="1 2">
    <name type="scientific">Dendrobium nobile</name>
    <name type="common">Orchid</name>
    <dbReference type="NCBI Taxonomy" id="94219"/>
    <lineage>
        <taxon>Eukaryota</taxon>
        <taxon>Viridiplantae</taxon>
        <taxon>Streptophyta</taxon>
        <taxon>Embryophyta</taxon>
        <taxon>Tracheophyta</taxon>
        <taxon>Spermatophyta</taxon>
        <taxon>Magnoliopsida</taxon>
        <taxon>Liliopsida</taxon>
        <taxon>Asparagales</taxon>
        <taxon>Orchidaceae</taxon>
        <taxon>Epidendroideae</taxon>
        <taxon>Malaxideae</taxon>
        <taxon>Dendrobiinae</taxon>
        <taxon>Dendrobium</taxon>
    </lineage>
</organism>
<dbReference type="Proteomes" id="UP000829196">
    <property type="component" value="Unassembled WGS sequence"/>
</dbReference>
<evidence type="ECO:0000313" key="1">
    <source>
        <dbReference type="EMBL" id="KAI0501862.1"/>
    </source>
</evidence>
<comment type="caution">
    <text evidence="1">The sequence shown here is derived from an EMBL/GenBank/DDBJ whole genome shotgun (WGS) entry which is preliminary data.</text>
</comment>
<accession>A0A8T3B1N2</accession>
<evidence type="ECO:0000313" key="2">
    <source>
        <dbReference type="Proteomes" id="UP000829196"/>
    </source>
</evidence>
<protein>
    <submittedName>
        <fullName evidence="1">Uncharacterized protein</fullName>
    </submittedName>
</protein>
<sequence>MLTCAAHKASKLRSSFGVMHEVFASINPVVGSDTNLMYHSKRLLAMDPARTKRSKNQMEQYRKIYVFYVSPRSVYMQYI</sequence>
<dbReference type="EMBL" id="JAGYWB010000012">
    <property type="protein sequence ID" value="KAI0501862.1"/>
    <property type="molecule type" value="Genomic_DNA"/>
</dbReference>